<comment type="subcellular location">
    <subcellularLocation>
        <location evidence="1">Nucleus</location>
    </subcellularLocation>
</comment>
<keyword evidence="2" id="KW-0507">mRNA processing</keyword>
<evidence type="ECO:0000259" key="5">
    <source>
        <dbReference type="Pfam" id="PF11935"/>
    </source>
</evidence>
<dbReference type="EMBL" id="UYRW01010351">
    <property type="protein sequence ID" value="VDM98698.1"/>
    <property type="molecule type" value="Genomic_DNA"/>
</dbReference>
<dbReference type="Proteomes" id="UP000271087">
    <property type="component" value="Unassembled WGS sequence"/>
</dbReference>
<dbReference type="Gene3D" id="1.25.10.10">
    <property type="entry name" value="Leucine-rich Repeat Variant"/>
    <property type="match status" value="1"/>
</dbReference>
<keyword evidence="3" id="KW-0539">Nucleus</keyword>
<organism evidence="6 7">
    <name type="scientific">Onchocerca ochengi</name>
    <name type="common">Filarial nematode worm</name>
    <dbReference type="NCBI Taxonomy" id="42157"/>
    <lineage>
        <taxon>Eukaryota</taxon>
        <taxon>Metazoa</taxon>
        <taxon>Ecdysozoa</taxon>
        <taxon>Nematoda</taxon>
        <taxon>Chromadorea</taxon>
        <taxon>Rhabditida</taxon>
        <taxon>Spirurina</taxon>
        <taxon>Spiruromorpha</taxon>
        <taxon>Filarioidea</taxon>
        <taxon>Onchocercidae</taxon>
        <taxon>Onchocerca</taxon>
    </lineage>
</organism>
<name>A0A3P7MFZ7_ONCOC</name>
<feature type="domain" description="Symplekin/Pta1 N-terminal" evidence="5">
    <location>
        <begin position="3"/>
        <end position="151"/>
    </location>
</feature>
<gene>
    <name evidence="6" type="ORF">NOO_LOCUS12340</name>
</gene>
<protein>
    <recommendedName>
        <fullName evidence="5">Symplekin/Pta1 N-terminal domain-containing protein</fullName>
    </recommendedName>
</protein>
<dbReference type="PANTHER" id="PTHR15245">
    <property type="entry name" value="SYMPLEKIN-RELATED"/>
    <property type="match status" value="1"/>
</dbReference>
<dbReference type="AlphaFoldDB" id="A0A3P7MFZ7"/>
<dbReference type="GO" id="GO:0005847">
    <property type="term" value="C:mRNA cleavage and polyadenylation specificity factor complex"/>
    <property type="evidence" value="ECO:0007669"/>
    <property type="project" value="TreeGrafter"/>
</dbReference>
<dbReference type="InterPro" id="IPR032460">
    <property type="entry name" value="Symplekin/Pta1_N"/>
</dbReference>
<evidence type="ECO:0000256" key="3">
    <source>
        <dbReference type="ARBA" id="ARBA00023242"/>
    </source>
</evidence>
<dbReference type="InterPro" id="IPR011989">
    <property type="entry name" value="ARM-like"/>
</dbReference>
<dbReference type="Pfam" id="PF11935">
    <property type="entry name" value="SYMPK_PTA1_N"/>
    <property type="match status" value="1"/>
</dbReference>
<feature type="region of interest" description="Disordered" evidence="4">
    <location>
        <begin position="143"/>
        <end position="198"/>
    </location>
</feature>
<dbReference type="GO" id="GO:0006397">
    <property type="term" value="P:mRNA processing"/>
    <property type="evidence" value="ECO:0007669"/>
    <property type="project" value="UniProtKB-KW"/>
</dbReference>
<dbReference type="InterPro" id="IPR021850">
    <property type="entry name" value="Symplekin/Pta1"/>
</dbReference>
<evidence type="ECO:0000256" key="1">
    <source>
        <dbReference type="ARBA" id="ARBA00004123"/>
    </source>
</evidence>
<keyword evidence="7" id="KW-1185">Reference proteome</keyword>
<dbReference type="PANTHER" id="PTHR15245:SF20">
    <property type="entry name" value="SYMPLEKIN"/>
    <property type="match status" value="1"/>
</dbReference>
<evidence type="ECO:0000256" key="2">
    <source>
        <dbReference type="ARBA" id="ARBA00022664"/>
    </source>
</evidence>
<evidence type="ECO:0000256" key="4">
    <source>
        <dbReference type="SAM" id="MobiDB-lite"/>
    </source>
</evidence>
<reference evidence="6 7" key="1">
    <citation type="submission" date="2018-08" db="EMBL/GenBank/DDBJ databases">
        <authorList>
            <person name="Laetsch R D."/>
            <person name="Stevens L."/>
            <person name="Kumar S."/>
            <person name="Blaxter L. M."/>
        </authorList>
    </citation>
    <scope>NUCLEOTIDE SEQUENCE [LARGE SCALE GENOMIC DNA]</scope>
</reference>
<dbReference type="OrthoDB" id="331600at2759"/>
<evidence type="ECO:0000313" key="6">
    <source>
        <dbReference type="EMBL" id="VDM98698.1"/>
    </source>
</evidence>
<feature type="compositionally biased region" description="Basic and acidic residues" evidence="4">
    <location>
        <begin position="154"/>
        <end position="166"/>
    </location>
</feature>
<evidence type="ECO:0000313" key="7">
    <source>
        <dbReference type="Proteomes" id="UP000271087"/>
    </source>
</evidence>
<accession>A0A3P7MFZ7</accession>
<sequence>DNMCLNEIGRDHRFISYRKMESEAMLNFNLLLDHISSAHISSLNLLTCLTCICNIAQQRPQFMQRVVGALEAYNAGILGALEALHVNLPPTLATSQVKSVRKELKMHLLRLLRHSSSTPFHPRIMTLLTDLGAAQSEVLRALPSANEQRKKSHRNNENNDEPEVKRVKNVGEIPAAVEKEDDEEYGNEAGPSMSMEESQTQSAIDITAQFVYERLKPKLITDLVLISLVNELYY</sequence>
<feature type="non-terminal residue" evidence="6">
    <location>
        <position position="1"/>
    </location>
</feature>
<proteinExistence type="predicted"/>